<dbReference type="OrthoDB" id="3784at2759"/>
<name>A0A3M7T6A8_BRAPC</name>
<evidence type="ECO:0000259" key="15">
    <source>
        <dbReference type="Pfam" id="PF00535"/>
    </source>
</evidence>
<dbReference type="PANTHER" id="PTHR10859:SF91">
    <property type="entry name" value="DOLICHYL-PHOSPHATE BETA-GLUCOSYLTRANSFERASE"/>
    <property type="match status" value="1"/>
</dbReference>
<dbReference type="SUPFAM" id="SSF53448">
    <property type="entry name" value="Nucleotide-diphospho-sugar transferases"/>
    <property type="match status" value="1"/>
</dbReference>
<dbReference type="GO" id="GO:0004581">
    <property type="term" value="F:dolichyl-phosphate beta-glucosyltransferase activity"/>
    <property type="evidence" value="ECO:0007669"/>
    <property type="project" value="UniProtKB-EC"/>
</dbReference>
<dbReference type="CDD" id="cd04188">
    <property type="entry name" value="DPG_synthase"/>
    <property type="match status" value="1"/>
</dbReference>
<evidence type="ECO:0000256" key="2">
    <source>
        <dbReference type="ARBA" id="ARBA00004922"/>
    </source>
</evidence>
<comment type="caution">
    <text evidence="16">The sequence shown here is derived from an EMBL/GenBank/DDBJ whole genome shotgun (WGS) entry which is preliminary data.</text>
</comment>
<dbReference type="Proteomes" id="UP000276133">
    <property type="component" value="Unassembled WGS sequence"/>
</dbReference>
<accession>A0A3M7T6A8</accession>
<feature type="domain" description="Glycosyltransferase 2-like" evidence="15">
    <location>
        <begin position="70"/>
        <end position="247"/>
    </location>
</feature>
<dbReference type="InterPro" id="IPR029044">
    <property type="entry name" value="Nucleotide-diphossugar_trans"/>
</dbReference>
<keyword evidence="10 14" id="KW-1133">Transmembrane helix</keyword>
<evidence type="ECO:0000256" key="5">
    <source>
        <dbReference type="ARBA" id="ARBA00022676"/>
    </source>
</evidence>
<keyword evidence="6 16" id="KW-0808">Transferase</keyword>
<keyword evidence="17" id="KW-1185">Reference proteome</keyword>
<dbReference type="GO" id="GO:0006487">
    <property type="term" value="P:protein N-linked glycosylation"/>
    <property type="evidence" value="ECO:0007669"/>
    <property type="project" value="TreeGrafter"/>
</dbReference>
<evidence type="ECO:0000256" key="9">
    <source>
        <dbReference type="ARBA" id="ARBA00022968"/>
    </source>
</evidence>
<evidence type="ECO:0000313" key="16">
    <source>
        <dbReference type="EMBL" id="RNA43368.1"/>
    </source>
</evidence>
<evidence type="ECO:0000256" key="11">
    <source>
        <dbReference type="ARBA" id="ARBA00023136"/>
    </source>
</evidence>
<dbReference type="AlphaFoldDB" id="A0A3M7T6A8"/>
<keyword evidence="11 14" id="KW-0472">Membrane</keyword>
<comment type="similarity">
    <text evidence="3">Belongs to the glycosyltransferase 2 family.</text>
</comment>
<dbReference type="InterPro" id="IPR035518">
    <property type="entry name" value="DPG_synthase"/>
</dbReference>
<evidence type="ECO:0000256" key="13">
    <source>
        <dbReference type="ARBA" id="ARBA00070518"/>
    </source>
</evidence>
<keyword evidence="8" id="KW-0256">Endoplasmic reticulum</keyword>
<comment type="catalytic activity">
    <reaction evidence="12">
        <text>a di-trans,poly-cis-dolichyl phosphate + UDP-alpha-D-glucose = a di-trans,poly-cis-dolichyl beta-D-glucosyl phosphate + UDP</text>
        <dbReference type="Rhea" id="RHEA:15401"/>
        <dbReference type="Rhea" id="RHEA-COMP:19498"/>
        <dbReference type="Rhea" id="RHEA-COMP:19502"/>
        <dbReference type="ChEBI" id="CHEBI:57525"/>
        <dbReference type="ChEBI" id="CHEBI:57683"/>
        <dbReference type="ChEBI" id="CHEBI:58223"/>
        <dbReference type="ChEBI" id="CHEBI:58885"/>
        <dbReference type="EC" id="2.4.1.117"/>
    </reaction>
    <physiologicalReaction direction="left-to-right" evidence="12">
        <dbReference type="Rhea" id="RHEA:15402"/>
    </physiologicalReaction>
</comment>
<evidence type="ECO:0000256" key="8">
    <source>
        <dbReference type="ARBA" id="ARBA00022824"/>
    </source>
</evidence>
<proteinExistence type="inferred from homology"/>
<keyword evidence="9" id="KW-0735">Signal-anchor</keyword>
<dbReference type="Gene3D" id="3.90.550.10">
    <property type="entry name" value="Spore Coat Polysaccharide Biosynthesis Protein SpsA, Chain A"/>
    <property type="match status" value="1"/>
</dbReference>
<dbReference type="EC" id="2.4.1.117" evidence="4"/>
<dbReference type="FunFam" id="3.90.550.10:FF:000068">
    <property type="entry name" value="ALG5, dolichyl-phosphate beta-glucosyltransferase"/>
    <property type="match status" value="1"/>
</dbReference>
<dbReference type="InterPro" id="IPR001173">
    <property type="entry name" value="Glyco_trans_2-like"/>
</dbReference>
<feature type="transmembrane region" description="Helical" evidence="14">
    <location>
        <begin position="6"/>
        <end position="24"/>
    </location>
</feature>
<evidence type="ECO:0000256" key="7">
    <source>
        <dbReference type="ARBA" id="ARBA00022692"/>
    </source>
</evidence>
<evidence type="ECO:0000256" key="14">
    <source>
        <dbReference type="SAM" id="Phobius"/>
    </source>
</evidence>
<evidence type="ECO:0000313" key="17">
    <source>
        <dbReference type="Proteomes" id="UP000276133"/>
    </source>
</evidence>
<evidence type="ECO:0000256" key="1">
    <source>
        <dbReference type="ARBA" id="ARBA00004389"/>
    </source>
</evidence>
<comment type="subcellular location">
    <subcellularLocation>
        <location evidence="1">Endoplasmic reticulum membrane</location>
        <topology evidence="1">Single-pass membrane protein</topology>
    </subcellularLocation>
</comment>
<evidence type="ECO:0000256" key="6">
    <source>
        <dbReference type="ARBA" id="ARBA00022679"/>
    </source>
</evidence>
<keyword evidence="5" id="KW-0328">Glycosyltransferase</keyword>
<dbReference type="PANTHER" id="PTHR10859">
    <property type="entry name" value="GLYCOSYL TRANSFERASE"/>
    <property type="match status" value="1"/>
</dbReference>
<organism evidence="16 17">
    <name type="scientific">Brachionus plicatilis</name>
    <name type="common">Marine rotifer</name>
    <name type="synonym">Brachionus muelleri</name>
    <dbReference type="NCBI Taxonomy" id="10195"/>
    <lineage>
        <taxon>Eukaryota</taxon>
        <taxon>Metazoa</taxon>
        <taxon>Spiralia</taxon>
        <taxon>Gnathifera</taxon>
        <taxon>Rotifera</taxon>
        <taxon>Eurotatoria</taxon>
        <taxon>Monogononta</taxon>
        <taxon>Pseudotrocha</taxon>
        <taxon>Ploima</taxon>
        <taxon>Brachionidae</taxon>
        <taxon>Brachionus</taxon>
    </lineage>
</organism>
<dbReference type="Pfam" id="PF00535">
    <property type="entry name" value="Glycos_transf_2"/>
    <property type="match status" value="1"/>
</dbReference>
<evidence type="ECO:0000256" key="10">
    <source>
        <dbReference type="ARBA" id="ARBA00022989"/>
    </source>
</evidence>
<evidence type="ECO:0000256" key="12">
    <source>
        <dbReference type="ARBA" id="ARBA00045097"/>
    </source>
</evidence>
<comment type="pathway">
    <text evidence="2">Protein modification; protein glycosylation.</text>
</comment>
<gene>
    <name evidence="16" type="ORF">BpHYR1_039191</name>
</gene>
<dbReference type="EMBL" id="REGN01000232">
    <property type="protein sequence ID" value="RNA43368.1"/>
    <property type="molecule type" value="Genomic_DNA"/>
</dbReference>
<protein>
    <recommendedName>
        <fullName evidence="13">Dolichyl-phosphate beta-glucosyltransferase</fullName>
        <ecNumber evidence="4">2.4.1.117</ecNumber>
    </recommendedName>
</protein>
<dbReference type="STRING" id="10195.A0A3M7T6A8"/>
<sequence>MLDCSCWKILSWVFLAIMITVFLFKRIMRAISIPFSQLTQTENEQFFLDPNTNKKTKFPSIMSKSSLYLSIIVPSYNEQVRLPIMLDEAFEYLEKRKKIDSEFTYEIIVVDDGSRDDTSKVALEYAKKYTTDVVRVLTQDFNRGKGGAVRMGVVKSRGKLILFADADGASKFSDFERLEKIVKTNCSSLEDDKIVVCGSRRHLEKDSIAKRSLFRTFLMHGFHFLVWFLCVKGVRDTQCGFKLLTRPAALQTFSNLHVLRWAFDVDLLYIAQYLKIPIFEVDINWHECEGSKITFGSYIQMGLDLLSIRLHYLFGAWKIDANYRPENI</sequence>
<keyword evidence="7 14" id="KW-0812">Transmembrane</keyword>
<dbReference type="GO" id="GO:0005789">
    <property type="term" value="C:endoplasmic reticulum membrane"/>
    <property type="evidence" value="ECO:0007669"/>
    <property type="project" value="UniProtKB-SubCell"/>
</dbReference>
<reference evidence="16 17" key="1">
    <citation type="journal article" date="2018" name="Sci. Rep.">
        <title>Genomic signatures of local adaptation to the degree of environmental predictability in rotifers.</title>
        <authorList>
            <person name="Franch-Gras L."/>
            <person name="Hahn C."/>
            <person name="Garcia-Roger E.M."/>
            <person name="Carmona M.J."/>
            <person name="Serra M."/>
            <person name="Gomez A."/>
        </authorList>
    </citation>
    <scope>NUCLEOTIDE SEQUENCE [LARGE SCALE GENOMIC DNA]</scope>
    <source>
        <strain evidence="16">HYR1</strain>
    </source>
</reference>
<evidence type="ECO:0000256" key="4">
    <source>
        <dbReference type="ARBA" id="ARBA00012583"/>
    </source>
</evidence>
<evidence type="ECO:0000256" key="3">
    <source>
        <dbReference type="ARBA" id="ARBA00006739"/>
    </source>
</evidence>